<sequence length="68" mass="8003">MKELIRLEGWKVLVQELVNREQDSLNHILAEARLHDRSNGYWIGFMEGLKTAKDLPQLLIEDLEMPEE</sequence>
<protein>
    <submittedName>
        <fullName evidence="1">Uncharacterized protein</fullName>
    </submittedName>
</protein>
<proteinExistence type="predicted"/>
<name>A0A6M3L1Q8_9ZZZZ</name>
<reference evidence="1" key="1">
    <citation type="submission" date="2020-03" db="EMBL/GenBank/DDBJ databases">
        <title>The deep terrestrial virosphere.</title>
        <authorList>
            <person name="Holmfeldt K."/>
            <person name="Nilsson E."/>
            <person name="Simone D."/>
            <person name="Lopez-Fernandez M."/>
            <person name="Wu X."/>
            <person name="de Brujin I."/>
            <person name="Lundin D."/>
            <person name="Andersson A."/>
            <person name="Bertilsson S."/>
            <person name="Dopson M."/>
        </authorList>
    </citation>
    <scope>NUCLEOTIDE SEQUENCE</scope>
    <source>
        <strain evidence="1">MM415B02957</strain>
    </source>
</reference>
<organism evidence="1">
    <name type="scientific">viral metagenome</name>
    <dbReference type="NCBI Taxonomy" id="1070528"/>
    <lineage>
        <taxon>unclassified sequences</taxon>
        <taxon>metagenomes</taxon>
        <taxon>organismal metagenomes</taxon>
    </lineage>
</organism>
<dbReference type="EMBL" id="MT142717">
    <property type="protein sequence ID" value="QJA87574.1"/>
    <property type="molecule type" value="Genomic_DNA"/>
</dbReference>
<dbReference type="AlphaFoldDB" id="A0A6M3L1Q8"/>
<gene>
    <name evidence="1" type="ORF">MM415B02957_0006</name>
</gene>
<accession>A0A6M3L1Q8</accession>
<evidence type="ECO:0000313" key="1">
    <source>
        <dbReference type="EMBL" id="QJA87574.1"/>
    </source>
</evidence>